<reference evidence="9" key="2">
    <citation type="submission" date="2021-03" db="UniProtKB">
        <authorList>
            <consortium name="EnsemblPlants"/>
        </authorList>
    </citation>
    <scope>IDENTIFICATION</scope>
</reference>
<evidence type="ECO:0000313" key="9">
    <source>
        <dbReference type="EnsemblPlants" id="AUR62013164-RA:cds"/>
    </source>
</evidence>
<feature type="region of interest" description="Disordered" evidence="7">
    <location>
        <begin position="1"/>
        <end position="23"/>
    </location>
</feature>
<feature type="transmembrane region" description="Helical" evidence="8">
    <location>
        <begin position="162"/>
        <end position="179"/>
    </location>
</feature>
<accession>A0A803LGR7</accession>
<keyword evidence="4" id="KW-0934">Plastid</keyword>
<dbReference type="GO" id="GO:0015140">
    <property type="term" value="F:malate transmembrane transporter activity"/>
    <property type="evidence" value="ECO:0007669"/>
    <property type="project" value="UniProtKB-ARBA"/>
</dbReference>
<keyword evidence="6 8" id="KW-0472">Membrane</keyword>
<dbReference type="InterPro" id="IPR001898">
    <property type="entry name" value="SLC13A/DASS"/>
</dbReference>
<dbReference type="Gramene" id="AUR62013164-RA">
    <property type="protein sequence ID" value="AUR62013164-RA:cds"/>
    <property type="gene ID" value="AUR62013164"/>
</dbReference>
<dbReference type="AlphaFoldDB" id="A0A803LGR7"/>
<organism evidence="9 10">
    <name type="scientific">Chenopodium quinoa</name>
    <name type="common">Quinoa</name>
    <dbReference type="NCBI Taxonomy" id="63459"/>
    <lineage>
        <taxon>Eukaryota</taxon>
        <taxon>Viridiplantae</taxon>
        <taxon>Streptophyta</taxon>
        <taxon>Embryophyta</taxon>
        <taxon>Tracheophyta</taxon>
        <taxon>Spermatophyta</taxon>
        <taxon>Magnoliopsida</taxon>
        <taxon>eudicotyledons</taxon>
        <taxon>Gunneridae</taxon>
        <taxon>Pentapetalae</taxon>
        <taxon>Caryophyllales</taxon>
        <taxon>Chenopodiaceae</taxon>
        <taxon>Chenopodioideae</taxon>
        <taxon>Atripliceae</taxon>
        <taxon>Chenopodium</taxon>
    </lineage>
</organism>
<keyword evidence="10" id="KW-1185">Reference proteome</keyword>
<evidence type="ECO:0000256" key="2">
    <source>
        <dbReference type="ARBA" id="ARBA00007349"/>
    </source>
</evidence>
<proteinExistence type="inferred from homology"/>
<feature type="compositionally biased region" description="Polar residues" evidence="7">
    <location>
        <begin position="1"/>
        <end position="15"/>
    </location>
</feature>
<dbReference type="InterPro" id="IPR030676">
    <property type="entry name" value="CitT-rel"/>
</dbReference>
<keyword evidence="4" id="KW-1001">Plastid inner membrane</keyword>
<evidence type="ECO:0000313" key="10">
    <source>
        <dbReference type="Proteomes" id="UP000596660"/>
    </source>
</evidence>
<comment type="subcellular location">
    <subcellularLocation>
        <location evidence="1">Plastid</location>
        <location evidence="1">Chloroplast inner membrane</location>
        <topology evidence="1">Multi-pass membrane protein</topology>
    </subcellularLocation>
</comment>
<keyword evidence="5 8" id="KW-1133">Transmembrane helix</keyword>
<protein>
    <submittedName>
        <fullName evidence="9">Uncharacterized protein</fullName>
    </submittedName>
</protein>
<evidence type="ECO:0000256" key="6">
    <source>
        <dbReference type="ARBA" id="ARBA00023136"/>
    </source>
</evidence>
<evidence type="ECO:0000256" key="8">
    <source>
        <dbReference type="SAM" id="Phobius"/>
    </source>
</evidence>
<feature type="transmembrane region" description="Helical" evidence="8">
    <location>
        <begin position="48"/>
        <end position="65"/>
    </location>
</feature>
<evidence type="ECO:0000256" key="7">
    <source>
        <dbReference type="SAM" id="MobiDB-lite"/>
    </source>
</evidence>
<dbReference type="PANTHER" id="PTHR42826">
    <property type="entry name" value="DICARBOXYLATE TRANSPORTER 2.1, CHLOROPLASTIC"/>
    <property type="match status" value="1"/>
</dbReference>
<evidence type="ECO:0000256" key="3">
    <source>
        <dbReference type="ARBA" id="ARBA00022692"/>
    </source>
</evidence>
<dbReference type="OMA" id="MTHESIN"/>
<dbReference type="EnsemblPlants" id="AUR62013164-RA">
    <property type="protein sequence ID" value="AUR62013164-RA:cds"/>
    <property type="gene ID" value="AUR62013164"/>
</dbReference>
<reference evidence="9" key="1">
    <citation type="journal article" date="2017" name="Nature">
        <title>The genome of Chenopodium quinoa.</title>
        <authorList>
            <person name="Jarvis D.E."/>
            <person name="Ho Y.S."/>
            <person name="Lightfoot D.J."/>
            <person name="Schmoeckel S.M."/>
            <person name="Li B."/>
            <person name="Borm T.J.A."/>
            <person name="Ohyanagi H."/>
            <person name="Mineta K."/>
            <person name="Michell C.T."/>
            <person name="Saber N."/>
            <person name="Kharbatia N.M."/>
            <person name="Rupper R.R."/>
            <person name="Sharp A.R."/>
            <person name="Dally N."/>
            <person name="Boughton B.A."/>
            <person name="Woo Y.H."/>
            <person name="Gao G."/>
            <person name="Schijlen E.G.W.M."/>
            <person name="Guo X."/>
            <person name="Momin A.A."/>
            <person name="Negrao S."/>
            <person name="Al-Babili S."/>
            <person name="Gehring C."/>
            <person name="Roessner U."/>
            <person name="Jung C."/>
            <person name="Murphy K."/>
            <person name="Arold S.T."/>
            <person name="Gojobori T."/>
            <person name="van der Linden C.G."/>
            <person name="van Loo E.N."/>
            <person name="Jellen E.N."/>
            <person name="Maughan P.J."/>
            <person name="Tester M."/>
        </authorList>
    </citation>
    <scope>NUCLEOTIDE SEQUENCE [LARGE SCALE GENOMIC DNA]</scope>
    <source>
        <strain evidence="9">cv. PI 614886</strain>
    </source>
</reference>
<sequence>MAQNMEVSQQHSSFVNNNNEPNSINTPVLPTRLISRFRTRFHWHGVKPIPLIFALTTGLILRFAVPKPDKVTTRAWTLLSIFLTTITGLVYAPLPVGAWAFVCLTVTLITKTLSFEEAFSAMTNEVIWLIVVAFFFSRGFIKTGLGDRVATYFIKWMGRKTIGLAYGLVLSEALVSPAIPSSTARAGGVFGPVIKSVSVNNGSMPFDKKSAKKIGSYLSMSQLQVCT</sequence>
<evidence type="ECO:0000256" key="4">
    <source>
        <dbReference type="ARBA" id="ARBA00022780"/>
    </source>
</evidence>
<name>A0A803LGR7_CHEQI</name>
<feature type="transmembrane region" description="Helical" evidence="8">
    <location>
        <begin position="121"/>
        <end position="141"/>
    </location>
</feature>
<keyword evidence="3 8" id="KW-0812">Transmembrane</keyword>
<dbReference type="Proteomes" id="UP000596660">
    <property type="component" value="Unplaced"/>
</dbReference>
<comment type="similarity">
    <text evidence="2">Belongs to the SLC13A/DASS transporter (TC 2.A.47) family. DIT1 subfamily.</text>
</comment>
<dbReference type="Pfam" id="PF00939">
    <property type="entry name" value="Na_sulph_symp"/>
    <property type="match status" value="1"/>
</dbReference>
<dbReference type="GO" id="GO:0009706">
    <property type="term" value="C:chloroplast inner membrane"/>
    <property type="evidence" value="ECO:0007669"/>
    <property type="project" value="UniProtKB-SubCell"/>
</dbReference>
<evidence type="ECO:0000256" key="5">
    <source>
        <dbReference type="ARBA" id="ARBA00022989"/>
    </source>
</evidence>
<dbReference type="SMR" id="A0A803LGR7"/>
<feature type="transmembrane region" description="Helical" evidence="8">
    <location>
        <begin position="77"/>
        <end position="109"/>
    </location>
</feature>
<evidence type="ECO:0000256" key="1">
    <source>
        <dbReference type="ARBA" id="ARBA00004478"/>
    </source>
</evidence>